<accession>A0A928ZRF1</accession>
<dbReference type="RefSeq" id="WP_193992259.1">
    <property type="nucleotide sequence ID" value="NZ_JADEXP010000044.1"/>
</dbReference>
<dbReference type="EMBL" id="JADEXP010000044">
    <property type="protein sequence ID" value="MBE9066478.1"/>
    <property type="molecule type" value="Genomic_DNA"/>
</dbReference>
<dbReference type="PANTHER" id="PTHR43685">
    <property type="entry name" value="GLYCOSYLTRANSFERASE"/>
    <property type="match status" value="1"/>
</dbReference>
<dbReference type="PANTHER" id="PTHR43685:SF2">
    <property type="entry name" value="GLYCOSYLTRANSFERASE 2-LIKE DOMAIN-CONTAINING PROTEIN"/>
    <property type="match status" value="1"/>
</dbReference>
<reference evidence="2" key="1">
    <citation type="submission" date="2020-10" db="EMBL/GenBank/DDBJ databases">
        <authorList>
            <person name="Castelo-Branco R."/>
            <person name="Eusebio N."/>
            <person name="Adriana R."/>
            <person name="Vieira A."/>
            <person name="Brugerolle De Fraissinette N."/>
            <person name="Rezende De Castro R."/>
            <person name="Schneider M.P."/>
            <person name="Vasconcelos V."/>
            <person name="Leao P.N."/>
        </authorList>
    </citation>
    <scope>NUCLEOTIDE SEQUENCE</scope>
    <source>
        <strain evidence="2">LEGE 11479</strain>
    </source>
</reference>
<name>A0A928ZRF1_LEPEC</name>
<evidence type="ECO:0000259" key="1">
    <source>
        <dbReference type="Pfam" id="PF00535"/>
    </source>
</evidence>
<dbReference type="Pfam" id="PF00535">
    <property type="entry name" value="Glycos_transf_2"/>
    <property type="match status" value="2"/>
</dbReference>
<proteinExistence type="predicted"/>
<dbReference type="SUPFAM" id="SSF53448">
    <property type="entry name" value="Nucleotide-diphospho-sugar transferases"/>
    <property type="match status" value="2"/>
</dbReference>
<sequence>MLYPIKITDIDLSHPIQKVENLDGYMAFKGLVRFRETVLGYIQLPITSGYVTAEAITDAVMQQHSWGFIERLLRKRLADDNKANVFDIEHLFEASNRQLSQPYPFVTVAVCTRDRADDLALCLEGLATLDYPSFEVLVVDNAPSNNDTRNLLEQKFPQFRYVCEPRPGLDWARNRAIFESNGDIIAYTDDDVVVDKYWVQSIAKVFADNEDVMAVTGLVVPYELETESQVLFETYGGFGRGFERKWYRSENKRLPYQWLGAGQFGTGANMAYRRLVFEEIGYFDPALDVGTVTNGGGDLEMFFRVLKEGHTLVYEPNAMVRHRHRRNYEKLRSQIANNGIGLFSYFSRASSYYPDEKSSFYQLSIWWLWWWNLRRLLLSYLHPFRFPRDLIIAEFRGCFQSLGRYWKAHSNAKKIAKDFPLEPQFLEVRKQVLASNKKEHQEGTAIRNIELSEPLNPMTDVAAYGGVQIFATWKGQSLGNTYIANVYQPISVSRLIEVLTASFGLKILELVEKSNSADVWSKLLMTIKTRLTPNDLQGRHSLALPASVSASVVLATYDRPDDLRKCLESLIQQESDRAIEIIVVDNNPKSKLTPPVVAEFPTVRLVNQAHQGLAYARNAGISASNGDIIVATDDDVTMPSTWLETLVAPFSRPDVVIVTGNVLPVELETYAQHLFESYGGLGRGFNAYEVGGDWFEENPFRTVPTWDLGATANAAFRKSIFADPKIGLMNEALGPGTPAGGCGEDTYVFYKALKVGYTLVYTPDAYVWHRHRRTTQALRRQIFHYSKGHVAYHLTTLLKDKDLRVVARLFFGLPLAHLSRIYYRLRGLSTYPISFILLEIRGNFLAPLGLLLSHWRIKRIGTTQPLSLVIEVPGCLGVADDKPLNDLVSPTPLVARLNQE</sequence>
<dbReference type="InterPro" id="IPR029044">
    <property type="entry name" value="Nucleotide-diphossugar_trans"/>
</dbReference>
<evidence type="ECO:0000313" key="2">
    <source>
        <dbReference type="EMBL" id="MBE9066478.1"/>
    </source>
</evidence>
<gene>
    <name evidence="2" type="ORF">IQ260_07415</name>
</gene>
<feature type="domain" description="Glycosyltransferase 2-like" evidence="1">
    <location>
        <begin position="107"/>
        <end position="281"/>
    </location>
</feature>
<comment type="caution">
    <text evidence="2">The sequence shown here is derived from an EMBL/GenBank/DDBJ whole genome shotgun (WGS) entry which is preliminary data.</text>
</comment>
<protein>
    <submittedName>
        <fullName evidence="2">Glycosyltransferase</fullName>
    </submittedName>
</protein>
<dbReference type="InterPro" id="IPR001173">
    <property type="entry name" value="Glyco_trans_2-like"/>
</dbReference>
<dbReference type="InterPro" id="IPR050834">
    <property type="entry name" value="Glycosyltransf_2"/>
</dbReference>
<evidence type="ECO:0000313" key="3">
    <source>
        <dbReference type="Proteomes" id="UP000615026"/>
    </source>
</evidence>
<organism evidence="2 3">
    <name type="scientific">Leptolyngbya cf. ectocarpi LEGE 11479</name>
    <dbReference type="NCBI Taxonomy" id="1828722"/>
    <lineage>
        <taxon>Bacteria</taxon>
        <taxon>Bacillati</taxon>
        <taxon>Cyanobacteriota</taxon>
        <taxon>Cyanophyceae</taxon>
        <taxon>Leptolyngbyales</taxon>
        <taxon>Leptolyngbyaceae</taxon>
        <taxon>Leptolyngbya group</taxon>
        <taxon>Leptolyngbya</taxon>
    </lineage>
</organism>
<keyword evidence="3" id="KW-1185">Reference proteome</keyword>
<dbReference type="AlphaFoldDB" id="A0A928ZRF1"/>
<feature type="domain" description="Glycosyltransferase 2-like" evidence="1">
    <location>
        <begin position="551"/>
        <end position="721"/>
    </location>
</feature>
<dbReference type="Proteomes" id="UP000615026">
    <property type="component" value="Unassembled WGS sequence"/>
</dbReference>
<dbReference type="Gene3D" id="3.90.550.10">
    <property type="entry name" value="Spore Coat Polysaccharide Biosynthesis Protein SpsA, Chain A"/>
    <property type="match status" value="2"/>
</dbReference>